<comment type="similarity">
    <text evidence="2">Belongs to the monovalent cation:proton antiporter 2 (CPA2) transporter (TC 2.A.37) family.</text>
</comment>
<feature type="transmembrane region" description="Helical" evidence="8">
    <location>
        <begin position="220"/>
        <end position="246"/>
    </location>
</feature>
<dbReference type="Gene3D" id="1.20.1530.20">
    <property type="match status" value="1"/>
</dbReference>
<dbReference type="PANTHER" id="PTHR42751">
    <property type="entry name" value="SODIUM/HYDROGEN EXCHANGER FAMILY/TRKA DOMAIN PROTEIN"/>
    <property type="match status" value="1"/>
</dbReference>
<feature type="transmembrane region" description="Helical" evidence="8">
    <location>
        <begin position="82"/>
        <end position="103"/>
    </location>
</feature>
<keyword evidence="4 8" id="KW-0812">Transmembrane</keyword>
<keyword evidence="3" id="KW-0813">Transport</keyword>
<evidence type="ECO:0000256" key="6">
    <source>
        <dbReference type="ARBA" id="ARBA00023136"/>
    </source>
</evidence>
<dbReference type="SUPFAM" id="SSF51735">
    <property type="entry name" value="NAD(P)-binding Rossmann-fold domains"/>
    <property type="match status" value="1"/>
</dbReference>
<dbReference type="RefSeq" id="WP_011323513.1">
    <property type="nucleotide sequence ID" value="NC_007426.1"/>
</dbReference>
<feature type="transmembrane region" description="Helical" evidence="8">
    <location>
        <begin position="320"/>
        <end position="343"/>
    </location>
</feature>
<dbReference type="EMBL" id="CR936257">
    <property type="protein sequence ID" value="CAI49893.1"/>
    <property type="molecule type" value="Genomic_DNA"/>
</dbReference>
<dbReference type="EnsemblBacteria" id="CAI49893">
    <property type="protein sequence ID" value="CAI49893"/>
    <property type="gene ID" value="NP_3604A"/>
</dbReference>
<evidence type="ECO:0000256" key="1">
    <source>
        <dbReference type="ARBA" id="ARBA00004141"/>
    </source>
</evidence>
<evidence type="ECO:0000256" key="5">
    <source>
        <dbReference type="ARBA" id="ARBA00022989"/>
    </source>
</evidence>
<feature type="domain" description="RCK N-terminal" evidence="10">
    <location>
        <begin position="406"/>
        <end position="514"/>
    </location>
</feature>
<dbReference type="GO" id="GO:1902600">
    <property type="term" value="P:proton transmembrane transport"/>
    <property type="evidence" value="ECO:0007669"/>
    <property type="project" value="InterPro"/>
</dbReference>
<protein>
    <submittedName>
        <fullName evidence="11">Kef-type transport system</fullName>
    </submittedName>
</protein>
<dbReference type="HOGENOM" id="CLU_005126_9_0_2"/>
<dbReference type="eggNOG" id="arCOG01955">
    <property type="taxonomic scope" value="Archaea"/>
</dbReference>
<evidence type="ECO:0000259" key="9">
    <source>
        <dbReference type="Pfam" id="PF00999"/>
    </source>
</evidence>
<gene>
    <name evidence="11" type="primary">kef5</name>
    <name evidence="11" type="synonym">tp41b</name>
    <name evidence="11" type="ordered locus">NP_3604A</name>
</gene>
<sequence>MTDAVLTLAAVFIAAGALSLLANHFEYPVVPAYIVAGLLAGTFIAPSDVFELAQWGIAFLVFVFGIRVDLSDIRSVLRDAEVAALTQLLVVGVVATGVGYGLSLSFGFDHPIRNAIYFAAAATFSSTVVGSGVLAAGTQNNLVYGRLASSIHFFDDIVAIGLVLVLSADALTDPQAVTSNIGYGVVLLVAGLVFYRYGFPRLVRAADGSDELVLMGSISILIAFIAAAELAGISIVVGAFAAGLAIQDEGGEALDVRNGIDSIKDFFAAIFFVTIGALVQFPTIEIVVLTAVLVALVLLVNPAVHTAAFLYEGYDARTSFFASSTLAQTSEFALIIAIHAWLLGTIAPSLFDAIILTAAITMVVATVVRRFQGQLYTSIVARLVEGQQTRQVDKHSSVDDGLEDHVVIVGHGRQGRRVVEQLETLGEDYVVVENDPAKRRGLKTDCKNHVFGDAMATYPMAKARLPEAKLLVSTVDYEPLSRSLLLRSTEADIIVRSESAVEARTLLDAGAMFVTHSNILAADRLVESIEQVIQGGQGSDTPRTEHRSRLPSRQTARGGRRTPTEGWGHQETRERQ</sequence>
<dbReference type="PANTHER" id="PTHR42751:SF3">
    <property type="entry name" value="SODIUM_GLUTAMATE SYMPORTER"/>
    <property type="match status" value="1"/>
</dbReference>
<feature type="transmembrane region" description="Helical" evidence="8">
    <location>
        <begin position="349"/>
        <end position="368"/>
    </location>
</feature>
<reference evidence="11 12" key="1">
    <citation type="journal article" date="2005" name="Genome Res.">
        <title>Living with two extremes: conclusions from the genome sequence of Natronomonas pharaonis.</title>
        <authorList>
            <person name="Falb M."/>
            <person name="Pfeiffer F."/>
            <person name="Palm P."/>
            <person name="Rodewald K."/>
            <person name="Hickmann V."/>
            <person name="Tittor J."/>
            <person name="Oesterhelt D."/>
        </authorList>
    </citation>
    <scope>NUCLEOTIDE SEQUENCE [LARGE SCALE GENOMIC DNA]</scope>
    <source>
        <strain evidence="12">ATCC 35678 / DSM 2160 / CIP 103997 / JCM 8858 / NBRC 14720 / NCIMB 2260 / Gabara</strain>
    </source>
</reference>
<dbReference type="GO" id="GO:0016020">
    <property type="term" value="C:membrane"/>
    <property type="evidence" value="ECO:0007669"/>
    <property type="project" value="UniProtKB-SubCell"/>
</dbReference>
<evidence type="ECO:0000256" key="7">
    <source>
        <dbReference type="SAM" id="MobiDB-lite"/>
    </source>
</evidence>
<dbReference type="STRING" id="348780.NP_3604A"/>
<accession>A0A1U7EXJ0</accession>
<feature type="transmembrane region" description="Helical" evidence="8">
    <location>
        <begin position="147"/>
        <end position="168"/>
    </location>
</feature>
<evidence type="ECO:0000256" key="8">
    <source>
        <dbReference type="SAM" id="Phobius"/>
    </source>
</evidence>
<dbReference type="GeneID" id="3703319"/>
<proteinExistence type="inferred from homology"/>
<feature type="region of interest" description="Disordered" evidence="7">
    <location>
        <begin position="533"/>
        <end position="576"/>
    </location>
</feature>
<feature type="transmembrane region" description="Helical" evidence="8">
    <location>
        <begin position="29"/>
        <end position="46"/>
    </location>
</feature>
<evidence type="ECO:0000256" key="4">
    <source>
        <dbReference type="ARBA" id="ARBA00022692"/>
    </source>
</evidence>
<dbReference type="Pfam" id="PF02254">
    <property type="entry name" value="TrkA_N"/>
    <property type="match status" value="1"/>
</dbReference>
<name>A0A1U7EXJ0_NATPD</name>
<dbReference type="InterPro" id="IPR038770">
    <property type="entry name" value="Na+/solute_symporter_sf"/>
</dbReference>
<evidence type="ECO:0000256" key="3">
    <source>
        <dbReference type="ARBA" id="ARBA00022448"/>
    </source>
</evidence>
<dbReference type="Proteomes" id="UP000002698">
    <property type="component" value="Chromosome"/>
</dbReference>
<dbReference type="KEGG" id="nph:NP_3604A"/>
<dbReference type="AlphaFoldDB" id="A0A1U7EXJ0"/>
<organism evidence="11 12">
    <name type="scientific">Natronomonas pharaonis (strain ATCC 35678 / DSM 2160 / CIP 103997 / JCM 8858 / NBRC 14720 / NCIMB 2260 / Gabara)</name>
    <name type="common">Halobacterium pharaonis</name>
    <dbReference type="NCBI Taxonomy" id="348780"/>
    <lineage>
        <taxon>Archaea</taxon>
        <taxon>Methanobacteriati</taxon>
        <taxon>Methanobacteriota</taxon>
        <taxon>Stenosarchaea group</taxon>
        <taxon>Halobacteria</taxon>
        <taxon>Halobacteriales</taxon>
        <taxon>Natronomonadaceae</taxon>
        <taxon>Natronomonas</taxon>
    </lineage>
</organism>
<keyword evidence="12" id="KW-1185">Reference proteome</keyword>
<dbReference type="InterPro" id="IPR036291">
    <property type="entry name" value="NAD(P)-bd_dom_sf"/>
</dbReference>
<dbReference type="GO" id="GO:0006813">
    <property type="term" value="P:potassium ion transport"/>
    <property type="evidence" value="ECO:0007669"/>
    <property type="project" value="InterPro"/>
</dbReference>
<dbReference type="InterPro" id="IPR006153">
    <property type="entry name" value="Cation/H_exchanger_TM"/>
</dbReference>
<dbReference type="GO" id="GO:0015297">
    <property type="term" value="F:antiporter activity"/>
    <property type="evidence" value="ECO:0007669"/>
    <property type="project" value="InterPro"/>
</dbReference>
<comment type="subcellular location">
    <subcellularLocation>
        <location evidence="1">Membrane</location>
        <topology evidence="1">Multi-pass membrane protein</topology>
    </subcellularLocation>
</comment>
<feature type="transmembrane region" description="Helical" evidence="8">
    <location>
        <begin position="115"/>
        <end position="135"/>
    </location>
</feature>
<feature type="transmembrane region" description="Helical" evidence="8">
    <location>
        <begin position="180"/>
        <end position="199"/>
    </location>
</feature>
<dbReference type="Gene3D" id="3.40.50.720">
    <property type="entry name" value="NAD(P)-binding Rossmann-like Domain"/>
    <property type="match status" value="1"/>
</dbReference>
<dbReference type="InterPro" id="IPR003148">
    <property type="entry name" value="RCK_N"/>
</dbReference>
<feature type="transmembrane region" description="Helical" evidence="8">
    <location>
        <begin position="6"/>
        <end position="22"/>
    </location>
</feature>
<keyword evidence="5 8" id="KW-1133">Transmembrane helix</keyword>
<keyword evidence="6 8" id="KW-0472">Membrane</keyword>
<evidence type="ECO:0000313" key="12">
    <source>
        <dbReference type="Proteomes" id="UP000002698"/>
    </source>
</evidence>
<evidence type="ECO:0000313" key="11">
    <source>
        <dbReference type="EMBL" id="CAI49893.1"/>
    </source>
</evidence>
<feature type="transmembrane region" description="Helical" evidence="8">
    <location>
        <begin position="266"/>
        <end position="299"/>
    </location>
</feature>
<feature type="transmembrane region" description="Helical" evidence="8">
    <location>
        <begin position="52"/>
        <end position="70"/>
    </location>
</feature>
<dbReference type="OrthoDB" id="43518at2157"/>
<evidence type="ECO:0000256" key="2">
    <source>
        <dbReference type="ARBA" id="ARBA00005551"/>
    </source>
</evidence>
<feature type="domain" description="Cation/H+ exchanger transmembrane" evidence="9">
    <location>
        <begin position="15"/>
        <end position="367"/>
    </location>
</feature>
<evidence type="ECO:0000259" key="10">
    <source>
        <dbReference type="Pfam" id="PF02254"/>
    </source>
</evidence>
<dbReference type="Pfam" id="PF00999">
    <property type="entry name" value="Na_H_Exchanger"/>
    <property type="match status" value="1"/>
</dbReference>